<sequence>MRSQKGHENSKSKLSIKNNDYKSQRKSNDILLTKSIITNEDGKSLVLDHSLKCSTIQIKNEGEDTSEITAENLLNNPLPPQPPNTQNSAQNNPPIFPSLNLN</sequence>
<evidence type="ECO:0000256" key="1">
    <source>
        <dbReference type="SAM" id="MobiDB-lite"/>
    </source>
</evidence>
<dbReference type="Proteomes" id="UP001295684">
    <property type="component" value="Unassembled WGS sequence"/>
</dbReference>
<comment type="caution">
    <text evidence="2">The sequence shown here is derived from an EMBL/GenBank/DDBJ whole genome shotgun (WGS) entry which is preliminary data.</text>
</comment>
<name>A0AAD1XK90_EUPCR</name>
<feature type="compositionally biased region" description="Basic and acidic residues" evidence="1">
    <location>
        <begin position="19"/>
        <end position="28"/>
    </location>
</feature>
<evidence type="ECO:0000313" key="3">
    <source>
        <dbReference type="Proteomes" id="UP001295684"/>
    </source>
</evidence>
<feature type="compositionally biased region" description="Polar residues" evidence="1">
    <location>
        <begin position="88"/>
        <end position="102"/>
    </location>
</feature>
<feature type="region of interest" description="Disordered" evidence="1">
    <location>
        <begin position="1"/>
        <end position="28"/>
    </location>
</feature>
<organism evidence="2 3">
    <name type="scientific">Euplotes crassus</name>
    <dbReference type="NCBI Taxonomy" id="5936"/>
    <lineage>
        <taxon>Eukaryota</taxon>
        <taxon>Sar</taxon>
        <taxon>Alveolata</taxon>
        <taxon>Ciliophora</taxon>
        <taxon>Intramacronucleata</taxon>
        <taxon>Spirotrichea</taxon>
        <taxon>Hypotrichia</taxon>
        <taxon>Euplotida</taxon>
        <taxon>Euplotidae</taxon>
        <taxon>Moneuplotes</taxon>
    </lineage>
</organism>
<evidence type="ECO:0000313" key="2">
    <source>
        <dbReference type="EMBL" id="CAI2374250.1"/>
    </source>
</evidence>
<accession>A0AAD1XK90</accession>
<keyword evidence="3" id="KW-1185">Reference proteome</keyword>
<protein>
    <submittedName>
        <fullName evidence="2">Uncharacterized protein</fullName>
    </submittedName>
</protein>
<dbReference type="AlphaFoldDB" id="A0AAD1XK90"/>
<reference evidence="2" key="1">
    <citation type="submission" date="2023-07" db="EMBL/GenBank/DDBJ databases">
        <authorList>
            <consortium name="AG Swart"/>
            <person name="Singh M."/>
            <person name="Singh A."/>
            <person name="Seah K."/>
            <person name="Emmerich C."/>
        </authorList>
    </citation>
    <scope>NUCLEOTIDE SEQUENCE</scope>
    <source>
        <strain evidence="2">DP1</strain>
    </source>
</reference>
<feature type="region of interest" description="Disordered" evidence="1">
    <location>
        <begin position="72"/>
        <end position="102"/>
    </location>
</feature>
<proteinExistence type="predicted"/>
<dbReference type="EMBL" id="CAMPGE010015638">
    <property type="protein sequence ID" value="CAI2374250.1"/>
    <property type="molecule type" value="Genomic_DNA"/>
</dbReference>
<feature type="compositionally biased region" description="Basic and acidic residues" evidence="1">
    <location>
        <begin position="1"/>
        <end position="11"/>
    </location>
</feature>
<gene>
    <name evidence="2" type="ORF">ECRASSUSDP1_LOCUS15602</name>
</gene>